<evidence type="ECO:0008006" key="4">
    <source>
        <dbReference type="Google" id="ProtNLM"/>
    </source>
</evidence>
<keyword evidence="3" id="KW-1185">Reference proteome</keyword>
<reference evidence="2 3" key="1">
    <citation type="journal article" date="2024" name="Nat. Commun.">
        <title>Phylogenomics reveals the evolutionary origins of lichenization in chlorophyte algae.</title>
        <authorList>
            <person name="Puginier C."/>
            <person name="Libourel C."/>
            <person name="Otte J."/>
            <person name="Skaloud P."/>
            <person name="Haon M."/>
            <person name="Grisel S."/>
            <person name="Petersen M."/>
            <person name="Berrin J.G."/>
            <person name="Delaux P.M."/>
            <person name="Dal Grande F."/>
            <person name="Keller J."/>
        </authorList>
    </citation>
    <scope>NUCLEOTIDE SEQUENCE [LARGE SCALE GENOMIC DNA]</scope>
    <source>
        <strain evidence="2 3">SAG 2145</strain>
    </source>
</reference>
<dbReference type="EMBL" id="JALJOS010000022">
    <property type="protein sequence ID" value="KAK9826015.1"/>
    <property type="molecule type" value="Genomic_DNA"/>
</dbReference>
<name>A0AAW1QWZ9_9CHLO</name>
<protein>
    <recommendedName>
        <fullName evidence="4">LXG domain-containing protein</fullName>
    </recommendedName>
</protein>
<organism evidence="2 3">
    <name type="scientific">Apatococcus lobatus</name>
    <dbReference type="NCBI Taxonomy" id="904363"/>
    <lineage>
        <taxon>Eukaryota</taxon>
        <taxon>Viridiplantae</taxon>
        <taxon>Chlorophyta</taxon>
        <taxon>core chlorophytes</taxon>
        <taxon>Trebouxiophyceae</taxon>
        <taxon>Chlorellales</taxon>
        <taxon>Chlorellaceae</taxon>
        <taxon>Apatococcus</taxon>
    </lineage>
</organism>
<evidence type="ECO:0000256" key="1">
    <source>
        <dbReference type="ARBA" id="ARBA00009737"/>
    </source>
</evidence>
<dbReference type="Proteomes" id="UP001438707">
    <property type="component" value="Unassembled WGS sequence"/>
</dbReference>
<comment type="similarity">
    <text evidence="1">Belongs to the REF/SRPP family.</text>
</comment>
<dbReference type="InterPro" id="IPR008802">
    <property type="entry name" value="REF"/>
</dbReference>
<proteinExistence type="inferred from homology"/>
<evidence type="ECO:0000313" key="3">
    <source>
        <dbReference type="Proteomes" id="UP001438707"/>
    </source>
</evidence>
<gene>
    <name evidence="2" type="ORF">WJX74_005625</name>
</gene>
<comment type="caution">
    <text evidence="2">The sequence shown here is derived from an EMBL/GenBank/DDBJ whole genome shotgun (WGS) entry which is preliminary data.</text>
</comment>
<accession>A0AAW1QWZ9</accession>
<sequence length="223" mass="24784">MGAQEVQADTLGLKHLQFVRSYASYFTEVASSLYEGTKARLPEQLGPTIKNIEDRASAFKPYVETAQDKSDSLLKGVDGQVEYVLKNGSSVVGDQKGFLNQRLQAQRKFHENNLKHFNSSRSAITDRIASGVNWVKSHGLNGTVGALSDNGKAAYDKYSKVLASTWEDISKTPIVSKASSQYYHLHDAVLATPAYHQLFEVISKTQERFYSVPIVKKVPYHVP</sequence>
<dbReference type="Pfam" id="PF05755">
    <property type="entry name" value="REF"/>
    <property type="match status" value="1"/>
</dbReference>
<evidence type="ECO:0000313" key="2">
    <source>
        <dbReference type="EMBL" id="KAK9826015.1"/>
    </source>
</evidence>
<dbReference type="AlphaFoldDB" id="A0AAW1QWZ9"/>